<dbReference type="Proteomes" id="UP000288805">
    <property type="component" value="Unassembled WGS sequence"/>
</dbReference>
<dbReference type="Gene3D" id="3.40.50.720">
    <property type="entry name" value="NAD(P)-binding Rossmann-like Domain"/>
    <property type="match status" value="1"/>
</dbReference>
<dbReference type="InterPro" id="IPR036291">
    <property type="entry name" value="NAD(P)-bd_dom_sf"/>
</dbReference>
<evidence type="ECO:0000313" key="2">
    <source>
        <dbReference type="EMBL" id="RVW27906.1"/>
    </source>
</evidence>
<comment type="caution">
    <text evidence="2">The sequence shown here is derived from an EMBL/GenBank/DDBJ whole genome shotgun (WGS) entry which is preliminary data.</text>
</comment>
<name>A0A438CXI7_VITVI</name>
<dbReference type="EMBL" id="QGNW01001932">
    <property type="protein sequence ID" value="RVW27906.1"/>
    <property type="molecule type" value="Genomic_DNA"/>
</dbReference>
<dbReference type="InterPro" id="IPR029903">
    <property type="entry name" value="RmlD-like-bd"/>
</dbReference>
<dbReference type="AlphaFoldDB" id="A0A438CXI7"/>
<gene>
    <name evidence="2" type="ORF">CK203_084955</name>
</gene>
<protein>
    <recommendedName>
        <fullName evidence="1">RmlD-like substrate binding domain-containing protein</fullName>
    </recommendedName>
</protein>
<dbReference type="PANTHER" id="PTHR43242">
    <property type="entry name" value="NAD(P)-BINDING ROSSMANN-FOLD SUPERFAMILY PROTEIN"/>
    <property type="match status" value="1"/>
</dbReference>
<dbReference type="PANTHER" id="PTHR43242:SF1">
    <property type="entry name" value="NAD(P)-BINDING ROSSMANN-FOLD SUPERFAMILY PROTEIN"/>
    <property type="match status" value="1"/>
</dbReference>
<evidence type="ECO:0000259" key="1">
    <source>
        <dbReference type="Pfam" id="PF04321"/>
    </source>
</evidence>
<proteinExistence type="predicted"/>
<feature type="domain" description="RmlD-like substrate binding" evidence="1">
    <location>
        <begin position="6"/>
        <end position="110"/>
    </location>
</feature>
<organism evidence="2 3">
    <name type="scientific">Vitis vinifera</name>
    <name type="common">Grape</name>
    <dbReference type="NCBI Taxonomy" id="29760"/>
    <lineage>
        <taxon>Eukaryota</taxon>
        <taxon>Viridiplantae</taxon>
        <taxon>Streptophyta</taxon>
        <taxon>Embryophyta</taxon>
        <taxon>Tracheophyta</taxon>
        <taxon>Spermatophyta</taxon>
        <taxon>Magnoliopsida</taxon>
        <taxon>eudicotyledons</taxon>
        <taxon>Gunneridae</taxon>
        <taxon>Pentapetalae</taxon>
        <taxon>rosids</taxon>
        <taxon>Vitales</taxon>
        <taxon>Vitaceae</taxon>
        <taxon>Viteae</taxon>
        <taxon>Vitis</taxon>
    </lineage>
</organism>
<evidence type="ECO:0000313" key="3">
    <source>
        <dbReference type="Proteomes" id="UP000288805"/>
    </source>
</evidence>
<reference evidence="2 3" key="1">
    <citation type="journal article" date="2018" name="PLoS Genet.">
        <title>Population sequencing reveals clonal diversity and ancestral inbreeding in the grapevine cultivar Chardonnay.</title>
        <authorList>
            <person name="Roach M.J."/>
            <person name="Johnson D.L."/>
            <person name="Bohlmann J."/>
            <person name="van Vuuren H.J."/>
            <person name="Jones S.J."/>
            <person name="Pretorius I.S."/>
            <person name="Schmidt S.A."/>
            <person name="Borneman A.R."/>
        </authorList>
    </citation>
    <scope>NUCLEOTIDE SEQUENCE [LARGE SCALE GENOMIC DNA]</scope>
    <source>
        <strain evidence="3">cv. Chardonnay</strain>
        <tissue evidence="2">Leaf</tissue>
    </source>
</reference>
<dbReference type="SUPFAM" id="SSF51735">
    <property type="entry name" value="NAD(P)-binding Rossmann-fold domains"/>
    <property type="match status" value="1"/>
</dbReference>
<accession>A0A438CXI7</accession>
<dbReference type="Pfam" id="PF04321">
    <property type="entry name" value="RmlD_sub_bind"/>
    <property type="match status" value="1"/>
</dbReference>
<sequence>MADHPVYEGVKSFYKEEDETVPVNVYGKSKVAAEQFISTNFSNYAILRSSIIIGPQAISPVPKSLPIQWIDGVLSRGDKMDFFYDEFRCPVYVKDVVAIILALTTGWIADRVSRAQIAETVADVRGYDTLINQTSKRPAWLLSQSWAFNCQVDRGVKSPVDISMDITELIQTLHISPTSLRVEGQWCTKELRGRFGVRVWKAIRNGWDVFKANAKAQGRFKDQDEVLG</sequence>